<dbReference type="EMBL" id="LR031878">
    <property type="protein sequence ID" value="VDD52099.1"/>
    <property type="molecule type" value="Genomic_DNA"/>
</dbReference>
<organism evidence="1">
    <name type="scientific">Brassica oleracea</name>
    <name type="common">Wild cabbage</name>
    <dbReference type="NCBI Taxonomy" id="3712"/>
    <lineage>
        <taxon>Eukaryota</taxon>
        <taxon>Viridiplantae</taxon>
        <taxon>Streptophyta</taxon>
        <taxon>Embryophyta</taxon>
        <taxon>Tracheophyta</taxon>
        <taxon>Spermatophyta</taxon>
        <taxon>Magnoliopsida</taxon>
        <taxon>eudicotyledons</taxon>
        <taxon>Gunneridae</taxon>
        <taxon>Pentapetalae</taxon>
        <taxon>rosids</taxon>
        <taxon>malvids</taxon>
        <taxon>Brassicales</taxon>
        <taxon>Brassicaceae</taxon>
        <taxon>Brassiceae</taxon>
        <taxon>Brassica</taxon>
    </lineage>
</organism>
<dbReference type="AlphaFoldDB" id="A0A3P6GDC2"/>
<evidence type="ECO:0008006" key="2">
    <source>
        <dbReference type="Google" id="ProtNLM"/>
    </source>
</evidence>
<sequence length="235" mass="26038">MVCAVTGMSNVAATFSHHPSRPYPIQDLVGRINQALKQEHPDNQLSANYMYVCGPPDLFTASDRAFLEENGFRFFDTEERNQDCSFVDENGKVCGVRIHTAVPPREDIPYERKSDLAAARLIELMLTETRFQDFPRRVLLLSGNSDLNMATQCLGDGGGFTVFVAKKPNLDGTIFPKSFAASGVSVTFNWELMLCGGGKLYKVRPGEWKGQGVDEEVVVPWVPGKGQVGEEKEDK</sequence>
<accession>A0A3P6GDC2</accession>
<reference evidence="1" key="1">
    <citation type="submission" date="2018-11" db="EMBL/GenBank/DDBJ databases">
        <authorList>
            <consortium name="Genoscope - CEA"/>
            <person name="William W."/>
        </authorList>
    </citation>
    <scope>NUCLEOTIDE SEQUENCE</scope>
</reference>
<dbReference type="SUPFAM" id="SSF52343">
    <property type="entry name" value="Ferredoxin reductase-like, C-terminal NADP-linked domain"/>
    <property type="match status" value="1"/>
</dbReference>
<gene>
    <name evidence="1" type="ORF">BOLC1T04488H</name>
</gene>
<proteinExistence type="predicted"/>
<evidence type="ECO:0000313" key="1">
    <source>
        <dbReference type="EMBL" id="VDD52099.1"/>
    </source>
</evidence>
<protein>
    <recommendedName>
        <fullName evidence="2">NYN domain-containing protein</fullName>
    </recommendedName>
</protein>
<dbReference type="InterPro" id="IPR039261">
    <property type="entry name" value="FNR_nucleotide-bd"/>
</dbReference>
<name>A0A3P6GDC2_BRAOL</name>